<dbReference type="CDD" id="cd00077">
    <property type="entry name" value="HDc"/>
    <property type="match status" value="1"/>
</dbReference>
<dbReference type="SUPFAM" id="SSF52540">
    <property type="entry name" value="P-loop containing nucleoside triphosphate hydrolases"/>
    <property type="match status" value="1"/>
</dbReference>
<dbReference type="InterPro" id="IPR050124">
    <property type="entry name" value="tRNA_CCA-adding_enzyme"/>
</dbReference>
<feature type="domain" description="HD" evidence="2">
    <location>
        <begin position="73"/>
        <end position="138"/>
    </location>
</feature>
<name>A0AAE3KK37_9CYAN</name>
<dbReference type="Pfam" id="PF13671">
    <property type="entry name" value="AAA_33"/>
    <property type="match status" value="1"/>
</dbReference>
<protein>
    <submittedName>
        <fullName evidence="3">AAA family ATPase</fullName>
    </submittedName>
</protein>
<gene>
    <name evidence="3" type="ORF">NJ959_01610</name>
</gene>
<sequence>MTYSISQSLPWLFPYSPTPPNWTLDWASLQSKFYWLQSLANCPQDPLYHAEGDVLTHTRLVCEALISLPAWQELPPTERSILFAAALLHDIAKPAATEIETDGRITSKGHVRQGAKMARQISWEMNVPFQHREAIVSLVQYGSLPLWFWDKPNPQRAVIKASQLIRCDLLAILAEADVRGRECEDRGQLLERIEYFVEFCQENNCLNSPWQFPSNLSRFIYFQKENGDPNYLAFDDTKFEVIMMSGLPASGKDYWIEKNLPNWTVISLDELRKVMKVSPTDDQAPVVDRAKATAKEYMRAGKSFVWNASNISRQLRCSLVNLFSAYHGRIRIVYLEVDWQELLQRNRSRSTMVPEAVIERMRERLDIPDITEAYQVDWIVDA</sequence>
<dbReference type="Gene3D" id="3.40.50.300">
    <property type="entry name" value="P-loop containing nucleotide triphosphate hydrolases"/>
    <property type="match status" value="1"/>
</dbReference>
<dbReference type="GO" id="GO:0000166">
    <property type="term" value="F:nucleotide binding"/>
    <property type="evidence" value="ECO:0007669"/>
    <property type="project" value="UniProtKB-KW"/>
</dbReference>
<comment type="caution">
    <text evidence="3">The sequence shown here is derived from an EMBL/GenBank/DDBJ whole genome shotgun (WGS) entry which is preliminary data.</text>
</comment>
<dbReference type="AlphaFoldDB" id="A0AAE3KK37"/>
<accession>A0AAE3KK37</accession>
<evidence type="ECO:0000313" key="4">
    <source>
        <dbReference type="Proteomes" id="UP001204953"/>
    </source>
</evidence>
<dbReference type="InterPro" id="IPR006674">
    <property type="entry name" value="HD_domain"/>
</dbReference>
<organism evidence="3 4">
    <name type="scientific">Limnofasciculus baicalensis BBK-W-15</name>
    <dbReference type="NCBI Taxonomy" id="2699891"/>
    <lineage>
        <taxon>Bacteria</taxon>
        <taxon>Bacillati</taxon>
        <taxon>Cyanobacteriota</taxon>
        <taxon>Cyanophyceae</taxon>
        <taxon>Coleofasciculales</taxon>
        <taxon>Coleofasciculaceae</taxon>
        <taxon>Limnofasciculus</taxon>
        <taxon>Limnofasciculus baicalensis</taxon>
    </lineage>
</organism>
<dbReference type="InterPro" id="IPR027417">
    <property type="entry name" value="P-loop_NTPase"/>
</dbReference>
<proteinExistence type="predicted"/>
<dbReference type="PANTHER" id="PTHR47545:SF1">
    <property type="entry name" value="MULTIFUNCTIONAL CCA PROTEIN"/>
    <property type="match status" value="1"/>
</dbReference>
<keyword evidence="1" id="KW-0547">Nucleotide-binding</keyword>
<dbReference type="Gene3D" id="1.10.3090.10">
    <property type="entry name" value="cca-adding enzyme, domain 2"/>
    <property type="match status" value="1"/>
</dbReference>
<dbReference type="InterPro" id="IPR006675">
    <property type="entry name" value="HDIG_dom"/>
</dbReference>
<dbReference type="Pfam" id="PF01966">
    <property type="entry name" value="HD"/>
    <property type="match status" value="1"/>
</dbReference>
<dbReference type="PANTHER" id="PTHR47545">
    <property type="entry name" value="MULTIFUNCTIONAL CCA PROTEIN"/>
    <property type="match status" value="1"/>
</dbReference>
<evidence type="ECO:0000259" key="2">
    <source>
        <dbReference type="Pfam" id="PF01966"/>
    </source>
</evidence>
<evidence type="ECO:0000313" key="3">
    <source>
        <dbReference type="EMBL" id="MCP2727170.1"/>
    </source>
</evidence>
<dbReference type="NCBIfam" id="TIGR00277">
    <property type="entry name" value="HDIG"/>
    <property type="match status" value="1"/>
</dbReference>
<evidence type="ECO:0000256" key="1">
    <source>
        <dbReference type="ARBA" id="ARBA00022741"/>
    </source>
</evidence>
<dbReference type="Proteomes" id="UP001204953">
    <property type="component" value="Unassembled WGS sequence"/>
</dbReference>
<keyword evidence="4" id="KW-1185">Reference proteome</keyword>
<reference evidence="3" key="1">
    <citation type="submission" date="2022-06" db="EMBL/GenBank/DDBJ databases">
        <title>New cyanobacteria of genus Symplocastrum in benthos of Lake Baikal.</title>
        <authorList>
            <person name="Sorokovikova E."/>
            <person name="Tikhonova I."/>
            <person name="Krasnopeev A."/>
            <person name="Evseev P."/>
            <person name="Gladkikh A."/>
            <person name="Belykh O."/>
        </authorList>
    </citation>
    <scope>NUCLEOTIDE SEQUENCE</scope>
    <source>
        <strain evidence="3">BBK-W-15</strain>
    </source>
</reference>
<dbReference type="RefSeq" id="WP_254009988.1">
    <property type="nucleotide sequence ID" value="NZ_JAMZMM010000008.1"/>
</dbReference>
<dbReference type="InterPro" id="IPR003607">
    <property type="entry name" value="HD/PDEase_dom"/>
</dbReference>
<dbReference type="SUPFAM" id="SSF109604">
    <property type="entry name" value="HD-domain/PDEase-like"/>
    <property type="match status" value="1"/>
</dbReference>
<dbReference type="EMBL" id="JAMZMM010000008">
    <property type="protein sequence ID" value="MCP2727170.1"/>
    <property type="molecule type" value="Genomic_DNA"/>
</dbReference>